<dbReference type="STRING" id="504487.JCM19538_1228"/>
<dbReference type="eggNOG" id="ENOG5032V7G">
    <property type="taxonomic scope" value="Bacteria"/>
</dbReference>
<name>A0A090VWJ5_9FLAO</name>
<proteinExistence type="predicted"/>
<protein>
    <submittedName>
        <fullName evidence="1">Uncharacterized protein</fullName>
    </submittedName>
</protein>
<gene>
    <name evidence="1" type="ORF">JCM19301_2953</name>
</gene>
<organism evidence="1 2">
    <name type="scientific">Jejuia pallidilutea</name>
    <dbReference type="NCBI Taxonomy" id="504487"/>
    <lineage>
        <taxon>Bacteria</taxon>
        <taxon>Pseudomonadati</taxon>
        <taxon>Bacteroidota</taxon>
        <taxon>Flavobacteriia</taxon>
        <taxon>Flavobacteriales</taxon>
        <taxon>Flavobacteriaceae</taxon>
        <taxon>Jejuia</taxon>
    </lineage>
</organism>
<dbReference type="AlphaFoldDB" id="A0A090VWJ5"/>
<accession>A0A090VWJ5</accession>
<evidence type="ECO:0000313" key="1">
    <source>
        <dbReference type="EMBL" id="GAL69081.1"/>
    </source>
</evidence>
<dbReference type="EMBL" id="BBNR01000037">
    <property type="protein sequence ID" value="GAL69081.1"/>
    <property type="molecule type" value="Genomic_DNA"/>
</dbReference>
<evidence type="ECO:0000313" key="2">
    <source>
        <dbReference type="Proteomes" id="UP000029641"/>
    </source>
</evidence>
<sequence>MHRNMKWTLTAILTILILTDLIASPQVPDYIIYKNDTIPTYNLLVEQYLQTQKDDNGRLFDLSFRNSIDGQLGTSMNCWRGYQAIYKIENDSLFVSAIIDCHSLENKNQKPNNYIKKVFGDKVKSGKVFINWYSGNLSFPEKSKENKILRWDGVFERVFLYEIAIKIEDGKIIEISNEQNYVDLENGIDRMKRDSISNILFDHIKNYKWTKKDKFDCGERYTVVIGKNGKIRDVIMTDYQTKEQIEEYWDTKREYNFCLKSVEKALSELQFDVLKRKGKPIEEMVFIEIWFNEDGIIENWTD</sequence>
<reference evidence="1 2" key="1">
    <citation type="journal article" date="2014" name="Genome Announc.">
        <title>Draft Genome Sequence of Marine Flavobacterium Jejuia pallidilutea Strain 11shimoA1 and Pigmentation Mutants.</title>
        <authorList>
            <person name="Takatani N."/>
            <person name="Nakanishi M."/>
            <person name="Meirelles P."/>
            <person name="Mino S."/>
            <person name="Suda W."/>
            <person name="Oshima K."/>
            <person name="Hattori M."/>
            <person name="Ohkuma M."/>
            <person name="Hosokawa M."/>
            <person name="Miyashita K."/>
            <person name="Thompson F.L."/>
            <person name="Niwa A."/>
            <person name="Sawabe T."/>
            <person name="Sawabe T."/>
        </authorList>
    </citation>
    <scope>NUCLEOTIDE SEQUENCE [LARGE SCALE GENOMIC DNA]</scope>
    <source>
        <strain evidence="1 2">JCM 19301</strain>
    </source>
</reference>
<comment type="caution">
    <text evidence="1">The sequence shown here is derived from an EMBL/GenBank/DDBJ whole genome shotgun (WGS) entry which is preliminary data.</text>
</comment>
<dbReference type="Proteomes" id="UP000029641">
    <property type="component" value="Unassembled WGS sequence"/>
</dbReference>